<sequence length="140" mass="16515">MKYLFLFILYIVKLTIAYYSKLDIAEESSYDNFSPLRGYIGDIKVLILKAPNELTIQSLEDEKALVWESKPTEALREACVYYQNDRKIGIYVYSIDYFSSPKHSFYIYKRNKWRSSSQDSFDSMLYDRSIMTELGSSNTR</sequence>
<evidence type="ECO:0000256" key="1">
    <source>
        <dbReference type="SAM" id="SignalP"/>
    </source>
</evidence>
<dbReference type="AlphaFoldDB" id="A0A976MD47"/>
<dbReference type="EMBL" id="CP056072">
    <property type="protein sequence ID" value="UKK02456.1"/>
    <property type="molecule type" value="Genomic_DNA"/>
</dbReference>
<reference evidence="2" key="1">
    <citation type="submission" date="2022-07" db="EMBL/GenBank/DDBJ databases">
        <title>Evaluation of T. orientalis genome assembly methods using nanopore sequencing and analysis of variation between genomes.</title>
        <authorList>
            <person name="Yam J."/>
            <person name="Micallef M.L."/>
            <person name="Liu M."/>
            <person name="Djordjevic S.P."/>
            <person name="Bogema D.R."/>
            <person name="Jenkins C."/>
        </authorList>
    </citation>
    <scope>NUCLEOTIDE SEQUENCE</scope>
    <source>
        <strain evidence="2">Goon Nure</strain>
    </source>
</reference>
<gene>
    <name evidence="2" type="ORF">MACK_002549</name>
</gene>
<name>A0A976MD47_THEOR</name>
<evidence type="ECO:0000313" key="3">
    <source>
        <dbReference type="Proteomes" id="UP000244811"/>
    </source>
</evidence>
<organism evidence="2 3">
    <name type="scientific">Theileria orientalis</name>
    <dbReference type="NCBI Taxonomy" id="68886"/>
    <lineage>
        <taxon>Eukaryota</taxon>
        <taxon>Sar</taxon>
        <taxon>Alveolata</taxon>
        <taxon>Apicomplexa</taxon>
        <taxon>Aconoidasida</taxon>
        <taxon>Piroplasmida</taxon>
        <taxon>Theileriidae</taxon>
        <taxon>Theileria</taxon>
    </lineage>
</organism>
<feature type="signal peptide" evidence="1">
    <location>
        <begin position="1"/>
        <end position="17"/>
    </location>
</feature>
<accession>A0A976MD47</accession>
<keyword evidence="1" id="KW-0732">Signal</keyword>
<proteinExistence type="predicted"/>
<dbReference type="Proteomes" id="UP000244811">
    <property type="component" value="Chromosome 4"/>
</dbReference>
<feature type="chain" id="PRO_5037102210" evidence="1">
    <location>
        <begin position="18"/>
        <end position="140"/>
    </location>
</feature>
<evidence type="ECO:0000313" key="2">
    <source>
        <dbReference type="EMBL" id="UKK02456.1"/>
    </source>
</evidence>
<protein>
    <submittedName>
        <fullName evidence="2">Uncharacterized protein</fullName>
    </submittedName>
</protein>